<proteinExistence type="predicted"/>
<name>A0ABY4S0I5_9BACL</name>
<reference evidence="1" key="2">
    <citation type="journal article" date="2021" name="J Anim Sci Technol">
        <title>Complete genome sequence of Paenibacillus konkukensis sp. nov. SK3146 as a potential probiotic strain.</title>
        <authorList>
            <person name="Jung H.I."/>
            <person name="Park S."/>
            <person name="Niu K.M."/>
            <person name="Lee S.W."/>
            <person name="Kothari D."/>
            <person name="Yi K.J."/>
            <person name="Kim S.K."/>
        </authorList>
    </citation>
    <scope>NUCLEOTIDE SEQUENCE</scope>
    <source>
        <strain evidence="1">SK3146</strain>
    </source>
</reference>
<dbReference type="EMBL" id="CP027059">
    <property type="protein sequence ID" value="UQZ87608.1"/>
    <property type="molecule type" value="Genomic_DNA"/>
</dbReference>
<sequence length="55" mass="6621">MRFVTKTRLDHLQTLIRAIADEQKQKEALHILESITRDIEENYAEIERPIRLNEM</sequence>
<reference evidence="1" key="1">
    <citation type="submission" date="2018-02" db="EMBL/GenBank/DDBJ databases">
        <authorList>
            <person name="Kim S.-K."/>
            <person name="Jung H.-I."/>
            <person name="Lee S.-W."/>
        </authorList>
    </citation>
    <scope>NUCLEOTIDE SEQUENCE</scope>
    <source>
        <strain evidence="1">SK3146</strain>
    </source>
</reference>
<evidence type="ECO:0000313" key="2">
    <source>
        <dbReference type="Proteomes" id="UP001057134"/>
    </source>
</evidence>
<evidence type="ECO:0000313" key="1">
    <source>
        <dbReference type="EMBL" id="UQZ87608.1"/>
    </source>
</evidence>
<dbReference type="RefSeq" id="WP_249863053.1">
    <property type="nucleotide sequence ID" value="NZ_CP027059.1"/>
</dbReference>
<gene>
    <name evidence="1" type="ORF">SK3146_06910</name>
</gene>
<dbReference type="Proteomes" id="UP001057134">
    <property type="component" value="Chromosome"/>
</dbReference>
<organism evidence="1 2">
    <name type="scientific">Paenibacillus konkukensis</name>
    <dbReference type="NCBI Taxonomy" id="2020716"/>
    <lineage>
        <taxon>Bacteria</taxon>
        <taxon>Bacillati</taxon>
        <taxon>Bacillota</taxon>
        <taxon>Bacilli</taxon>
        <taxon>Bacillales</taxon>
        <taxon>Paenibacillaceae</taxon>
        <taxon>Paenibacillus</taxon>
    </lineage>
</organism>
<protein>
    <submittedName>
        <fullName evidence="1">Uncharacterized protein</fullName>
    </submittedName>
</protein>
<keyword evidence="2" id="KW-1185">Reference proteome</keyword>
<accession>A0ABY4S0I5</accession>